<proteinExistence type="predicted"/>
<accession>A0A378TEC1</accession>
<evidence type="ECO:0000313" key="1">
    <source>
        <dbReference type="EMBL" id="STZ59138.1"/>
    </source>
</evidence>
<dbReference type="OrthoDB" id="9865934at2"/>
<name>A0A378TEC1_9MYCO</name>
<gene>
    <name evidence="1" type="ORF">NCTC10821_02660</name>
</gene>
<protein>
    <submittedName>
        <fullName evidence="1">Uncharacterized protein</fullName>
    </submittedName>
</protein>
<dbReference type="EMBL" id="UGQT01000001">
    <property type="protein sequence ID" value="STZ59138.1"/>
    <property type="molecule type" value="Genomic_DNA"/>
</dbReference>
<dbReference type="Proteomes" id="UP000254978">
    <property type="component" value="Unassembled WGS sequence"/>
</dbReference>
<organism evidence="1 2">
    <name type="scientific">Mycolicibacterium tokaiense</name>
    <dbReference type="NCBI Taxonomy" id="39695"/>
    <lineage>
        <taxon>Bacteria</taxon>
        <taxon>Bacillati</taxon>
        <taxon>Actinomycetota</taxon>
        <taxon>Actinomycetes</taxon>
        <taxon>Mycobacteriales</taxon>
        <taxon>Mycobacteriaceae</taxon>
        <taxon>Mycolicibacterium</taxon>
    </lineage>
</organism>
<evidence type="ECO:0000313" key="2">
    <source>
        <dbReference type="Proteomes" id="UP000254978"/>
    </source>
</evidence>
<dbReference type="RefSeq" id="WP_115278740.1">
    <property type="nucleotide sequence ID" value="NZ_AP022600.1"/>
</dbReference>
<keyword evidence="2" id="KW-1185">Reference proteome</keyword>
<sequence>MTFAQRIHQARQTISEFVEVTRIGMALQNREITAEQAAAAVAGIGASEVRRTDLDLASH</sequence>
<reference evidence="1 2" key="1">
    <citation type="submission" date="2018-06" db="EMBL/GenBank/DDBJ databases">
        <authorList>
            <consortium name="Pathogen Informatics"/>
            <person name="Doyle S."/>
        </authorList>
    </citation>
    <scope>NUCLEOTIDE SEQUENCE [LARGE SCALE GENOMIC DNA]</scope>
    <source>
        <strain evidence="1 2">NCTC10821</strain>
    </source>
</reference>
<dbReference type="AlphaFoldDB" id="A0A378TEC1"/>